<feature type="region of interest" description="Disordered" evidence="1">
    <location>
        <begin position="258"/>
        <end position="321"/>
    </location>
</feature>
<dbReference type="PANTHER" id="PTHR42081">
    <property type="entry name" value="ZINC FINGER PROTEIN DHHC DOMAIN CONTAINING PROTEIN"/>
    <property type="match status" value="1"/>
</dbReference>
<sequence>MSFGASPSDIIIVVTFCKELYRKCRDAGGEYDEISREVRGLHTVLRHLKYEVEAPESPLNRDRSVWSRQLSPIIGDCDFTLRQLDGLLQKYGRLATDAGGSSPSSPRVLWDKVRFGSNEMDQLGTVRVKLISHKTSLTLFLDTIQLHESGKMASTLDNHGGQLDVILDKVDSIAARMGQKSGSVMTSYDDDDKEVWKQFRRELVSEGFSSSVLQQHKDVLRAYIREIDQKGLLNEMPPNNQVNEQPQGVNPERWLESVKTGSSLEAPPSFDSLETATDDSGMKEMVIREDNMKFPQSMKLGRPQPETRRDPGPPGQLNIPAHRAPVPLIAPSVSRGQALPSPIPMVRTSDEKELQYLNTSGSSDEDSEADQSSKCSKSPSKGDIIRTSDLLALSRALQVRPSGSPASFRSQSSFGGDDVRRSIAYRPKEQIALGSSPSQTAAIPIPSVKPRTSGESFGTSPRPESLRLAPDSHGNEIPSDAKWTKISRRLVSPEVLDQDRRRYEARPEFVAVLGVLSRDEIEDYAVRSQVLRASRSRRSQPPPASSLNPRPAQRGPVRRSGRDTPSTDEDDESSGSDHRRRKQRSKASRSYTPSDISSTTPRSGYPNAFGAHPPPSPRSPSSSMVQSVHIPGPHRERSSHGGYWTPTSPHGGNGYTYHPPKEKEKEREPSRRHHSSSSRQSHSSHSKSTHQKDMNKSRWKENLTAAGIGGAAVSLFNVLAEAAEGL</sequence>
<comment type="caution">
    <text evidence="3">The sequence shown here is derived from an EMBL/GenBank/DDBJ whole genome shotgun (WGS) entry which is preliminary data.</text>
</comment>
<feature type="compositionally biased region" description="Polar residues" evidence="1">
    <location>
        <begin position="591"/>
        <end position="602"/>
    </location>
</feature>
<feature type="compositionally biased region" description="Basic and acidic residues" evidence="1">
    <location>
        <begin position="690"/>
        <end position="701"/>
    </location>
</feature>
<keyword evidence="4" id="KW-1185">Reference proteome</keyword>
<protein>
    <recommendedName>
        <fullName evidence="2">DUF8035 domain-containing protein</fullName>
    </recommendedName>
</protein>
<feature type="compositionally biased region" description="Basic residues" evidence="1">
    <location>
        <begin position="578"/>
        <end position="587"/>
    </location>
</feature>
<name>A0A8T9CM01_9HELO</name>
<accession>A0A8T9CM01</accession>
<evidence type="ECO:0000313" key="3">
    <source>
        <dbReference type="EMBL" id="TVY85497.1"/>
    </source>
</evidence>
<feature type="compositionally biased region" description="Polar residues" evidence="1">
    <location>
        <begin position="404"/>
        <end position="414"/>
    </location>
</feature>
<feature type="region of interest" description="Disordered" evidence="1">
    <location>
        <begin position="398"/>
        <end position="479"/>
    </location>
</feature>
<dbReference type="InterPro" id="IPR058348">
    <property type="entry name" value="DUF8035"/>
</dbReference>
<proteinExistence type="predicted"/>
<feature type="region of interest" description="Disordered" evidence="1">
    <location>
        <begin position="532"/>
        <end position="701"/>
    </location>
</feature>
<feature type="domain" description="DUF8035" evidence="2">
    <location>
        <begin position="480"/>
        <end position="533"/>
    </location>
</feature>
<dbReference type="Pfam" id="PF26118">
    <property type="entry name" value="DUF8035"/>
    <property type="match status" value="1"/>
</dbReference>
<gene>
    <name evidence="3" type="ORF">LSUE1_G000221</name>
</gene>
<evidence type="ECO:0000259" key="2">
    <source>
        <dbReference type="Pfam" id="PF26118"/>
    </source>
</evidence>
<feature type="region of interest" description="Disordered" evidence="1">
    <location>
        <begin position="358"/>
        <end position="382"/>
    </location>
</feature>
<feature type="compositionally biased region" description="Basic and acidic residues" evidence="1">
    <location>
        <begin position="417"/>
        <end position="429"/>
    </location>
</feature>
<feature type="compositionally biased region" description="Basic and acidic residues" evidence="1">
    <location>
        <begin position="659"/>
        <end position="669"/>
    </location>
</feature>
<feature type="compositionally biased region" description="Basic and acidic residues" evidence="1">
    <location>
        <begin position="280"/>
        <end position="292"/>
    </location>
</feature>
<evidence type="ECO:0000313" key="4">
    <source>
        <dbReference type="Proteomes" id="UP000469558"/>
    </source>
</evidence>
<feature type="compositionally biased region" description="Basic residues" evidence="1">
    <location>
        <begin position="670"/>
        <end position="689"/>
    </location>
</feature>
<dbReference type="Proteomes" id="UP000469558">
    <property type="component" value="Unassembled WGS sequence"/>
</dbReference>
<organism evidence="3 4">
    <name type="scientific">Lachnellula suecica</name>
    <dbReference type="NCBI Taxonomy" id="602035"/>
    <lineage>
        <taxon>Eukaryota</taxon>
        <taxon>Fungi</taxon>
        <taxon>Dikarya</taxon>
        <taxon>Ascomycota</taxon>
        <taxon>Pezizomycotina</taxon>
        <taxon>Leotiomycetes</taxon>
        <taxon>Helotiales</taxon>
        <taxon>Lachnaceae</taxon>
        <taxon>Lachnellula</taxon>
    </lineage>
</organism>
<dbReference type="PANTHER" id="PTHR42081:SF2">
    <property type="entry name" value="NIPPED-B-LIKE PROTEIN B"/>
    <property type="match status" value="1"/>
</dbReference>
<reference evidence="3 4" key="1">
    <citation type="submission" date="2018-05" db="EMBL/GenBank/DDBJ databases">
        <title>Genome sequencing and assembly of the regulated plant pathogen Lachnellula willkommii and related sister species for the development of diagnostic species identification markers.</title>
        <authorList>
            <person name="Giroux E."/>
            <person name="Bilodeau G."/>
        </authorList>
    </citation>
    <scope>NUCLEOTIDE SEQUENCE [LARGE SCALE GENOMIC DNA]</scope>
    <source>
        <strain evidence="3 4">CBS 268.59</strain>
    </source>
</reference>
<dbReference type="AlphaFoldDB" id="A0A8T9CM01"/>
<dbReference type="OrthoDB" id="7464126at2759"/>
<dbReference type="EMBL" id="QGMK01000005">
    <property type="protein sequence ID" value="TVY85497.1"/>
    <property type="molecule type" value="Genomic_DNA"/>
</dbReference>
<evidence type="ECO:0000256" key="1">
    <source>
        <dbReference type="SAM" id="MobiDB-lite"/>
    </source>
</evidence>